<comment type="caution">
    <text evidence="3">The sequence shown here is derived from an EMBL/GenBank/DDBJ whole genome shotgun (WGS) entry which is preliminary data.</text>
</comment>
<reference evidence="3 4" key="1">
    <citation type="journal article" date="2021" name="Commun. Biol.">
        <title>The genome of Shorea leprosula (Dipterocarpaceae) highlights the ecological relevance of drought in aseasonal tropical rainforests.</title>
        <authorList>
            <person name="Ng K.K.S."/>
            <person name="Kobayashi M.J."/>
            <person name="Fawcett J.A."/>
            <person name="Hatakeyama M."/>
            <person name="Paape T."/>
            <person name="Ng C.H."/>
            <person name="Ang C.C."/>
            <person name="Tnah L.H."/>
            <person name="Lee C.T."/>
            <person name="Nishiyama T."/>
            <person name="Sese J."/>
            <person name="O'Brien M.J."/>
            <person name="Copetti D."/>
            <person name="Mohd Noor M.I."/>
            <person name="Ong R.C."/>
            <person name="Putra M."/>
            <person name="Sireger I.Z."/>
            <person name="Indrioko S."/>
            <person name="Kosugi Y."/>
            <person name="Izuno A."/>
            <person name="Isagi Y."/>
            <person name="Lee S.L."/>
            <person name="Shimizu K.K."/>
        </authorList>
    </citation>
    <scope>NUCLEOTIDE SEQUENCE [LARGE SCALE GENOMIC DNA]</scope>
    <source>
        <strain evidence="3">214</strain>
    </source>
</reference>
<dbReference type="InterPro" id="IPR012337">
    <property type="entry name" value="RNaseH-like_sf"/>
</dbReference>
<sequence>MLFSTQICSIRPFKASRIFLALARVTGPPWVCNGSHDVVEELMKKGHVRESMSPCAVPVLLVPKKDGTWRMCVDCRAVNKITVKYRHPIPRLDDMLDELHERFPAQRRSKLQPRGNGPFQVIARINDNAYKLELPGEYNVSATFNVPDLSPFDVGDDLRTNPFEKGNDGNQDDPTCTTSRDPLHIPGGPVMRARARKMREALRCGVNQLYTSGSCCVIDNGSRFSKMAHFIPGHKTDDATNIADLFFKEVLRLHGCLRTIVSDHDVKLLSCFWKTLWGKLGTKLLFSITCHPQIDGQTEVVNRTVSALLSTNCSPFEVVYGFNPLTPLDLLPLPIDEQASLDGNKKAEVVKQLHERRFPEQRCSKLQPRGDRPFQVMARINDNAYKLELPSEYNVSATFNVPDLSPFGVGDDLRTNPFEERGNDGNQDDPTCTTSRDPLHIPGGLVMRARVRKMREALNGLIEQIWVDNNMQQVNRSLDDYQGMVNIIQIQVKLN</sequence>
<name>A0AAV5JKT1_9ROSI</name>
<dbReference type="GO" id="GO:0003676">
    <property type="term" value="F:nucleic acid binding"/>
    <property type="evidence" value="ECO:0007669"/>
    <property type="project" value="InterPro"/>
</dbReference>
<dbReference type="InterPro" id="IPR043502">
    <property type="entry name" value="DNA/RNA_pol_sf"/>
</dbReference>
<dbReference type="Proteomes" id="UP001054252">
    <property type="component" value="Unassembled WGS sequence"/>
</dbReference>
<feature type="compositionally biased region" description="Polar residues" evidence="1">
    <location>
        <begin position="424"/>
        <end position="436"/>
    </location>
</feature>
<feature type="region of interest" description="Disordered" evidence="1">
    <location>
        <begin position="415"/>
        <end position="438"/>
    </location>
</feature>
<dbReference type="Pfam" id="PF24626">
    <property type="entry name" value="SH3_Tf2-1"/>
    <property type="match status" value="2"/>
</dbReference>
<keyword evidence="4" id="KW-1185">Reference proteome</keyword>
<dbReference type="InterPro" id="IPR056924">
    <property type="entry name" value="SH3_Tf2-1"/>
</dbReference>
<dbReference type="PANTHER" id="PTHR35046">
    <property type="entry name" value="ZINC KNUCKLE (CCHC-TYPE) FAMILY PROTEIN"/>
    <property type="match status" value="1"/>
</dbReference>
<evidence type="ECO:0000256" key="1">
    <source>
        <dbReference type="SAM" id="MobiDB-lite"/>
    </source>
</evidence>
<dbReference type="EMBL" id="BPVZ01000033">
    <property type="protein sequence ID" value="GKV11020.1"/>
    <property type="molecule type" value="Genomic_DNA"/>
</dbReference>
<dbReference type="Gene3D" id="3.10.10.10">
    <property type="entry name" value="HIV Type 1 Reverse Transcriptase, subunit A, domain 1"/>
    <property type="match status" value="1"/>
</dbReference>
<accession>A0AAV5JKT1</accession>
<gene>
    <name evidence="3" type="ORF">SLEP1_g22309</name>
</gene>
<evidence type="ECO:0000313" key="4">
    <source>
        <dbReference type="Proteomes" id="UP001054252"/>
    </source>
</evidence>
<evidence type="ECO:0000313" key="3">
    <source>
        <dbReference type="EMBL" id="GKV11020.1"/>
    </source>
</evidence>
<dbReference type="SUPFAM" id="SSF56672">
    <property type="entry name" value="DNA/RNA polymerases"/>
    <property type="match status" value="1"/>
</dbReference>
<feature type="domain" description="Tf2-1-like SH3-like" evidence="2">
    <location>
        <begin position="353"/>
        <end position="407"/>
    </location>
</feature>
<dbReference type="PANTHER" id="PTHR35046:SF9">
    <property type="entry name" value="RNA-DIRECTED DNA POLYMERASE"/>
    <property type="match status" value="1"/>
</dbReference>
<organism evidence="3 4">
    <name type="scientific">Rubroshorea leprosula</name>
    <dbReference type="NCBI Taxonomy" id="152421"/>
    <lineage>
        <taxon>Eukaryota</taxon>
        <taxon>Viridiplantae</taxon>
        <taxon>Streptophyta</taxon>
        <taxon>Embryophyta</taxon>
        <taxon>Tracheophyta</taxon>
        <taxon>Spermatophyta</taxon>
        <taxon>Magnoliopsida</taxon>
        <taxon>eudicotyledons</taxon>
        <taxon>Gunneridae</taxon>
        <taxon>Pentapetalae</taxon>
        <taxon>rosids</taxon>
        <taxon>malvids</taxon>
        <taxon>Malvales</taxon>
        <taxon>Dipterocarpaceae</taxon>
        <taxon>Rubroshorea</taxon>
    </lineage>
</organism>
<dbReference type="SUPFAM" id="SSF53098">
    <property type="entry name" value="Ribonuclease H-like"/>
    <property type="match status" value="1"/>
</dbReference>
<dbReference type="Gene3D" id="3.30.420.10">
    <property type="entry name" value="Ribonuclease H-like superfamily/Ribonuclease H"/>
    <property type="match status" value="1"/>
</dbReference>
<evidence type="ECO:0000259" key="2">
    <source>
        <dbReference type="Pfam" id="PF24626"/>
    </source>
</evidence>
<feature type="domain" description="Tf2-1-like SH3-like" evidence="2">
    <location>
        <begin position="100"/>
        <end position="152"/>
    </location>
</feature>
<dbReference type="InterPro" id="IPR036397">
    <property type="entry name" value="RNaseH_sf"/>
</dbReference>
<proteinExistence type="predicted"/>
<protein>
    <recommendedName>
        <fullName evidence="2">Tf2-1-like SH3-like domain-containing protein</fullName>
    </recommendedName>
</protein>
<dbReference type="AlphaFoldDB" id="A0AAV5JKT1"/>
<feature type="compositionally biased region" description="Polar residues" evidence="1">
    <location>
        <begin position="168"/>
        <end position="180"/>
    </location>
</feature>
<feature type="region of interest" description="Disordered" evidence="1">
    <location>
        <begin position="159"/>
        <end position="188"/>
    </location>
</feature>